<evidence type="ECO:0000313" key="2">
    <source>
        <dbReference type="EMBL" id="PAV27315.1"/>
    </source>
</evidence>
<dbReference type="Pfam" id="PF04612">
    <property type="entry name" value="T2SSM"/>
    <property type="match status" value="1"/>
</dbReference>
<sequence length="241" mass="26882">MDRCISGSPPVVSRRRMTMTVSERLHQWGAWYDDRPVRERGLILVTALIVVVLGVWQFSLGPTLAQIDTGEARFAQKNASLAGLNDQAKALAERAEKDPNTALRDRIDRRQSRLSELDGRISEATGALVSPRAMVGVLEEMLSSQQNLTLVRLRLLDPMPIRAPGGHDAGSAETVPLMYAHDVEVTVRGGYLPLLDYLRRLEALQRDLSWRQLDYKVLSHPDAEATLRIRTLGLEPAWLGV</sequence>
<keyword evidence="1" id="KW-1133">Transmembrane helix</keyword>
<evidence type="ECO:0000313" key="3">
    <source>
        <dbReference type="Proteomes" id="UP000218332"/>
    </source>
</evidence>
<dbReference type="GO" id="GO:0015627">
    <property type="term" value="C:type II protein secretion system complex"/>
    <property type="evidence" value="ECO:0007669"/>
    <property type="project" value="InterPro"/>
</dbReference>
<dbReference type="Proteomes" id="UP000218332">
    <property type="component" value="Unassembled WGS sequence"/>
</dbReference>
<protein>
    <submittedName>
        <fullName evidence="2">MSHA biogenesis protein MshJ</fullName>
    </submittedName>
</protein>
<evidence type="ECO:0000256" key="1">
    <source>
        <dbReference type="SAM" id="Phobius"/>
    </source>
</evidence>
<keyword evidence="1" id="KW-0812">Transmembrane</keyword>
<dbReference type="GO" id="GO:0015628">
    <property type="term" value="P:protein secretion by the type II secretion system"/>
    <property type="evidence" value="ECO:0007669"/>
    <property type="project" value="InterPro"/>
</dbReference>
<accession>A0A2A2I872</accession>
<reference evidence="2 3" key="1">
    <citation type="submission" date="2017-07" db="EMBL/GenBank/DDBJ databases">
        <title>Tamlnaduibacter salinus (Mi-7) genome sequencing.</title>
        <authorList>
            <person name="Verma A."/>
            <person name="Krishnamurthi S."/>
        </authorList>
    </citation>
    <scope>NUCLEOTIDE SEQUENCE [LARGE SCALE GENOMIC DNA]</scope>
    <source>
        <strain evidence="2 3">Mi-7</strain>
    </source>
</reference>
<keyword evidence="1" id="KW-0472">Membrane</keyword>
<dbReference type="EMBL" id="NMPM01000007">
    <property type="protein sequence ID" value="PAV27315.1"/>
    <property type="molecule type" value="Genomic_DNA"/>
</dbReference>
<dbReference type="InterPro" id="IPR007690">
    <property type="entry name" value="T2SS_GspM"/>
</dbReference>
<keyword evidence="3" id="KW-1185">Reference proteome</keyword>
<proteinExistence type="predicted"/>
<dbReference type="AlphaFoldDB" id="A0A2A2I872"/>
<comment type="caution">
    <text evidence="2">The sequence shown here is derived from an EMBL/GenBank/DDBJ whole genome shotgun (WGS) entry which is preliminary data.</text>
</comment>
<name>A0A2A2I872_9GAMM</name>
<organism evidence="2 3">
    <name type="scientific">Tamilnaduibacter salinus</name>
    <dbReference type="NCBI Taxonomy" id="1484056"/>
    <lineage>
        <taxon>Bacteria</taxon>
        <taxon>Pseudomonadati</taxon>
        <taxon>Pseudomonadota</taxon>
        <taxon>Gammaproteobacteria</taxon>
        <taxon>Pseudomonadales</taxon>
        <taxon>Marinobacteraceae</taxon>
        <taxon>Tamilnaduibacter</taxon>
    </lineage>
</organism>
<feature type="transmembrane region" description="Helical" evidence="1">
    <location>
        <begin position="41"/>
        <end position="59"/>
    </location>
</feature>
<gene>
    <name evidence="2" type="ORF">CF392_01145</name>
</gene>